<protein>
    <recommendedName>
        <fullName evidence="3">Spore coat protein U domain-containing protein</fullName>
    </recommendedName>
</protein>
<evidence type="ECO:0000313" key="1">
    <source>
        <dbReference type="EMBL" id="MBB4082328.1"/>
    </source>
</evidence>
<evidence type="ECO:0000313" key="2">
    <source>
        <dbReference type="Proteomes" id="UP000529946"/>
    </source>
</evidence>
<evidence type="ECO:0008006" key="3">
    <source>
        <dbReference type="Google" id="ProtNLM"/>
    </source>
</evidence>
<comment type="caution">
    <text evidence="1">The sequence shown here is derived from an EMBL/GenBank/DDBJ whole genome shotgun (WGS) entry which is preliminary data.</text>
</comment>
<keyword evidence="2" id="KW-1185">Reference proteome</keyword>
<dbReference type="AlphaFoldDB" id="A0A7W6JBY9"/>
<gene>
    <name evidence="1" type="ORF">GGR12_001167</name>
</gene>
<sequence>MPPSCTLDGSWSAVSVGGGAVLSQFAGGGWAVPETLLVDGQGYARNSGTPAIRVITQGDCNTSHTIRVSSQNGGLRRTGGAASGFLAVRSMQYTAQWHQSQNGSAGGANMGPNVTLTTSGTPGQSVVGTYTVSGSLPAPGDNRRFDLRMQLNPAPGSQVMMAGEYADVVTITLSVL</sequence>
<dbReference type="RefSeq" id="WP_183203417.1">
    <property type="nucleotide sequence ID" value="NZ_BAAAER010000004.1"/>
</dbReference>
<proteinExistence type="predicted"/>
<dbReference type="Proteomes" id="UP000529946">
    <property type="component" value="Unassembled WGS sequence"/>
</dbReference>
<dbReference type="EMBL" id="JACIDM010000001">
    <property type="protein sequence ID" value="MBB4082328.1"/>
    <property type="molecule type" value="Genomic_DNA"/>
</dbReference>
<organism evidence="1 2">
    <name type="scientific">Brevundimonas lenta</name>
    <dbReference type="NCBI Taxonomy" id="424796"/>
    <lineage>
        <taxon>Bacteria</taxon>
        <taxon>Pseudomonadati</taxon>
        <taxon>Pseudomonadota</taxon>
        <taxon>Alphaproteobacteria</taxon>
        <taxon>Caulobacterales</taxon>
        <taxon>Caulobacteraceae</taxon>
        <taxon>Brevundimonas</taxon>
    </lineage>
</organism>
<reference evidence="1 2" key="1">
    <citation type="submission" date="2020-08" db="EMBL/GenBank/DDBJ databases">
        <title>Genomic Encyclopedia of Type Strains, Phase IV (KMG-IV): sequencing the most valuable type-strain genomes for metagenomic binning, comparative biology and taxonomic classification.</title>
        <authorList>
            <person name="Goeker M."/>
        </authorList>
    </citation>
    <scope>NUCLEOTIDE SEQUENCE [LARGE SCALE GENOMIC DNA]</scope>
    <source>
        <strain evidence="1 2">DSM 23960</strain>
    </source>
</reference>
<name>A0A7W6JBY9_9CAUL</name>
<accession>A0A7W6JBY9</accession>